<dbReference type="EMBL" id="AZHF01000007">
    <property type="protein sequence ID" value="OAA72938.1"/>
    <property type="molecule type" value="Genomic_DNA"/>
</dbReference>
<feature type="region of interest" description="Disordered" evidence="1">
    <location>
        <begin position="262"/>
        <end position="283"/>
    </location>
</feature>
<accession>A0A168DS28</accession>
<reference evidence="2 3" key="1">
    <citation type="journal article" date="2016" name="Genome Biol. Evol.">
        <title>Divergent and convergent evolution of fungal pathogenicity.</title>
        <authorList>
            <person name="Shang Y."/>
            <person name="Xiao G."/>
            <person name="Zheng P."/>
            <person name="Cen K."/>
            <person name="Zhan S."/>
            <person name="Wang C."/>
        </authorList>
    </citation>
    <scope>NUCLEOTIDE SEQUENCE [LARGE SCALE GENOMIC DNA]</scope>
    <source>
        <strain evidence="2 3">RCEF 1005</strain>
    </source>
</reference>
<evidence type="ECO:0000313" key="3">
    <source>
        <dbReference type="Proteomes" id="UP000076881"/>
    </source>
</evidence>
<proteinExistence type="predicted"/>
<name>A0A168DS28_CORDF</name>
<dbReference type="AlphaFoldDB" id="A0A168DS28"/>
<sequence>MGRLEPLLKGLECYGKVVDTLCQSTPFLPWIWAPIVTILKIGSDCINAFETLIRAYAKIGQSLTRSERLRRTFDNDAAFQDIVAVFYRDIHNLAHELREVQMESGVQNELMHKGLHVSDTRAEYLQSHPAILPAIQAALVSQTEVLDPSSNIATSSPCQVNANDDGVAVILKQYQRAVLWVLAQGYFLGVSKEDFELFKTQAQTLLYTCRLPSCPRSSIGFEPEADISAHELEHSRHYHCQAEGCQFPSFSSFYLLEKHRKKHHHQHAEKRKLRRVNSIALST</sequence>
<comment type="caution">
    <text evidence="2">The sequence shown here is derived from an EMBL/GenBank/DDBJ whole genome shotgun (WGS) entry which is preliminary data.</text>
</comment>
<organism evidence="2 3">
    <name type="scientific">Akanthomyces lecanii RCEF 1005</name>
    <dbReference type="NCBI Taxonomy" id="1081108"/>
    <lineage>
        <taxon>Eukaryota</taxon>
        <taxon>Fungi</taxon>
        <taxon>Dikarya</taxon>
        <taxon>Ascomycota</taxon>
        <taxon>Pezizomycotina</taxon>
        <taxon>Sordariomycetes</taxon>
        <taxon>Hypocreomycetidae</taxon>
        <taxon>Hypocreales</taxon>
        <taxon>Cordycipitaceae</taxon>
        <taxon>Akanthomyces</taxon>
        <taxon>Cordyceps confragosa</taxon>
    </lineage>
</organism>
<protein>
    <submittedName>
        <fullName evidence="2">Uncharacterized protein</fullName>
    </submittedName>
</protein>
<evidence type="ECO:0000256" key="1">
    <source>
        <dbReference type="SAM" id="MobiDB-lite"/>
    </source>
</evidence>
<dbReference type="STRING" id="1081108.A0A168DS28"/>
<keyword evidence="3" id="KW-1185">Reference proteome</keyword>
<feature type="compositionally biased region" description="Basic residues" evidence="1">
    <location>
        <begin position="262"/>
        <end position="275"/>
    </location>
</feature>
<dbReference type="OrthoDB" id="7464126at2759"/>
<dbReference type="Proteomes" id="UP000076881">
    <property type="component" value="Unassembled WGS sequence"/>
</dbReference>
<evidence type="ECO:0000313" key="2">
    <source>
        <dbReference type="EMBL" id="OAA72938.1"/>
    </source>
</evidence>
<gene>
    <name evidence="2" type="ORF">LEL_08722</name>
</gene>